<evidence type="ECO:0000313" key="1">
    <source>
        <dbReference type="EMBL" id="MBF4177252.1"/>
    </source>
</evidence>
<dbReference type="AlphaFoldDB" id="A0ABD4K8R4"/>
<sequence>MKPKWPKLPHHLVPLFECANVYLCRTRNEWRQACAVLGISPGDIEALSGATVPVRNIETGENLYLLGVFNGDTSTLAHECAHIAFYVCGDVGVSTVPGESNESYCYLLDKVFSHFLPYITESEFTNKP</sequence>
<reference evidence="1 2" key="1">
    <citation type="submission" date="2020-11" db="EMBL/GenBank/DDBJ databases">
        <title>Identification of Lelliottia nimipressuralis from Wound Infection by Whole Genome-Based Bacterial Identification.</title>
        <authorList>
            <person name="Navarathna D.H."/>
            <person name="Choi H."/>
            <person name="Jinadatha C."/>
            <person name="Chatterjee P."/>
            <person name="Hwang M."/>
        </authorList>
    </citation>
    <scope>NUCLEOTIDE SEQUENCE [LARGE SCALE GENOMIC DNA]</scope>
    <source>
        <strain evidence="1 2">DN2020</strain>
    </source>
</reference>
<evidence type="ECO:0000313" key="2">
    <source>
        <dbReference type="Proteomes" id="UP000628560"/>
    </source>
</evidence>
<dbReference type="Proteomes" id="UP000628560">
    <property type="component" value="Unassembled WGS sequence"/>
</dbReference>
<name>A0ABD4K8R4_9ENTR</name>
<dbReference type="RefSeq" id="WP_194512562.1">
    <property type="nucleotide sequence ID" value="NZ_JADIXP010000002.1"/>
</dbReference>
<comment type="caution">
    <text evidence="1">The sequence shown here is derived from an EMBL/GenBank/DDBJ whole genome shotgun (WGS) entry which is preliminary data.</text>
</comment>
<dbReference type="EMBL" id="JADIXP010000002">
    <property type="protein sequence ID" value="MBF4177252.1"/>
    <property type="molecule type" value="Genomic_DNA"/>
</dbReference>
<accession>A0ABD4K8R4</accession>
<protein>
    <submittedName>
        <fullName evidence="1">Uncharacterized protein</fullName>
    </submittedName>
</protein>
<organism evidence="1 2">
    <name type="scientific">Lelliottia nimipressuralis</name>
    <dbReference type="NCBI Taxonomy" id="69220"/>
    <lineage>
        <taxon>Bacteria</taxon>
        <taxon>Pseudomonadati</taxon>
        <taxon>Pseudomonadota</taxon>
        <taxon>Gammaproteobacteria</taxon>
        <taxon>Enterobacterales</taxon>
        <taxon>Enterobacteriaceae</taxon>
        <taxon>Lelliottia</taxon>
    </lineage>
</organism>
<proteinExistence type="predicted"/>
<gene>
    <name evidence="1" type="ORF">ISP11_05175</name>
</gene>